<evidence type="ECO:0000256" key="3">
    <source>
        <dbReference type="SAM" id="SignalP"/>
    </source>
</evidence>
<name>A0A4S8MSZ6_DENBC</name>
<feature type="chain" id="PRO_5020685200" description="Mid2 domain-containing protein" evidence="3">
    <location>
        <begin position="27"/>
        <end position="360"/>
    </location>
</feature>
<protein>
    <recommendedName>
        <fullName evidence="6">Mid2 domain-containing protein</fullName>
    </recommendedName>
</protein>
<dbReference type="Proteomes" id="UP000297245">
    <property type="component" value="Unassembled WGS sequence"/>
</dbReference>
<keyword evidence="5" id="KW-1185">Reference proteome</keyword>
<feature type="region of interest" description="Disordered" evidence="1">
    <location>
        <begin position="248"/>
        <end position="348"/>
    </location>
</feature>
<dbReference type="AlphaFoldDB" id="A0A4S8MSZ6"/>
<keyword evidence="2" id="KW-1133">Transmembrane helix</keyword>
<keyword evidence="2" id="KW-0472">Membrane</keyword>
<organism evidence="4 5">
    <name type="scientific">Dendrothele bispora (strain CBS 962.96)</name>
    <dbReference type="NCBI Taxonomy" id="1314807"/>
    <lineage>
        <taxon>Eukaryota</taxon>
        <taxon>Fungi</taxon>
        <taxon>Dikarya</taxon>
        <taxon>Basidiomycota</taxon>
        <taxon>Agaricomycotina</taxon>
        <taxon>Agaricomycetes</taxon>
        <taxon>Agaricomycetidae</taxon>
        <taxon>Agaricales</taxon>
        <taxon>Agaricales incertae sedis</taxon>
        <taxon>Dendrothele</taxon>
    </lineage>
</organism>
<evidence type="ECO:0000313" key="4">
    <source>
        <dbReference type="EMBL" id="THV06001.1"/>
    </source>
</evidence>
<sequence>MSIKKLNLTLVVCLVFVLTISSYANADAFVARRSHRMAKKRSPQLLGPAAGVGEDPTGVSATVTPTTAAQSAQSSSTTAASSASSSQPASASSTSSSAASSATSSSSGILNLSSLLSLGSSSSLATSSSSGSSSSSSSSSATSSSSSSSSTPTGAPETTQEASVVTTVVSGNDGKVVTLTSTSQPSSTSSAANVSGATQEDSKAKTAAITTLIVVAASVGGVVILWTIFRKWKLARSSKFDQRLQPIDWQPMNSDDRSPVTHRRRASDTSSFHSGAGHAGYSGAGSDQGHGYGATSLPSLPDHDFTAGPAHLAPVGGYADLARGPSPGPQMNELGHGPSYTRPDYDIGVPLHHQTGGYRY</sequence>
<feature type="region of interest" description="Disordered" evidence="1">
    <location>
        <begin position="178"/>
        <end position="201"/>
    </location>
</feature>
<feature type="compositionally biased region" description="Low complexity" evidence="1">
    <location>
        <begin position="125"/>
        <end position="153"/>
    </location>
</feature>
<dbReference type="OrthoDB" id="3261505at2759"/>
<feature type="transmembrane region" description="Helical" evidence="2">
    <location>
        <begin position="207"/>
        <end position="229"/>
    </location>
</feature>
<keyword evidence="3" id="KW-0732">Signal</keyword>
<gene>
    <name evidence="4" type="ORF">K435DRAFT_789748</name>
</gene>
<feature type="compositionally biased region" description="Gly residues" evidence="1">
    <location>
        <begin position="277"/>
        <end position="292"/>
    </location>
</feature>
<evidence type="ECO:0000313" key="5">
    <source>
        <dbReference type="Proteomes" id="UP000297245"/>
    </source>
</evidence>
<feature type="signal peptide" evidence="3">
    <location>
        <begin position="1"/>
        <end position="26"/>
    </location>
</feature>
<evidence type="ECO:0000256" key="2">
    <source>
        <dbReference type="SAM" id="Phobius"/>
    </source>
</evidence>
<evidence type="ECO:0000256" key="1">
    <source>
        <dbReference type="SAM" id="MobiDB-lite"/>
    </source>
</evidence>
<feature type="region of interest" description="Disordered" evidence="1">
    <location>
        <begin position="125"/>
        <end position="162"/>
    </location>
</feature>
<feature type="region of interest" description="Disordered" evidence="1">
    <location>
        <begin position="37"/>
        <end position="100"/>
    </location>
</feature>
<keyword evidence="2" id="KW-0812">Transmembrane</keyword>
<accession>A0A4S8MSZ6</accession>
<feature type="compositionally biased region" description="Low complexity" evidence="1">
    <location>
        <begin position="60"/>
        <end position="100"/>
    </location>
</feature>
<evidence type="ECO:0008006" key="6">
    <source>
        <dbReference type="Google" id="ProtNLM"/>
    </source>
</evidence>
<feature type="compositionally biased region" description="Low complexity" evidence="1">
    <location>
        <begin position="178"/>
        <end position="198"/>
    </location>
</feature>
<dbReference type="EMBL" id="ML179045">
    <property type="protein sequence ID" value="THV06001.1"/>
    <property type="molecule type" value="Genomic_DNA"/>
</dbReference>
<reference evidence="4 5" key="1">
    <citation type="journal article" date="2019" name="Nat. Ecol. Evol.">
        <title>Megaphylogeny resolves global patterns of mushroom evolution.</title>
        <authorList>
            <person name="Varga T."/>
            <person name="Krizsan K."/>
            <person name="Foldi C."/>
            <person name="Dima B."/>
            <person name="Sanchez-Garcia M."/>
            <person name="Sanchez-Ramirez S."/>
            <person name="Szollosi G.J."/>
            <person name="Szarkandi J.G."/>
            <person name="Papp V."/>
            <person name="Albert L."/>
            <person name="Andreopoulos W."/>
            <person name="Angelini C."/>
            <person name="Antonin V."/>
            <person name="Barry K.W."/>
            <person name="Bougher N.L."/>
            <person name="Buchanan P."/>
            <person name="Buyck B."/>
            <person name="Bense V."/>
            <person name="Catcheside P."/>
            <person name="Chovatia M."/>
            <person name="Cooper J."/>
            <person name="Damon W."/>
            <person name="Desjardin D."/>
            <person name="Finy P."/>
            <person name="Geml J."/>
            <person name="Haridas S."/>
            <person name="Hughes K."/>
            <person name="Justo A."/>
            <person name="Karasinski D."/>
            <person name="Kautmanova I."/>
            <person name="Kiss B."/>
            <person name="Kocsube S."/>
            <person name="Kotiranta H."/>
            <person name="LaButti K.M."/>
            <person name="Lechner B.E."/>
            <person name="Liimatainen K."/>
            <person name="Lipzen A."/>
            <person name="Lukacs Z."/>
            <person name="Mihaltcheva S."/>
            <person name="Morgado L.N."/>
            <person name="Niskanen T."/>
            <person name="Noordeloos M.E."/>
            <person name="Ohm R.A."/>
            <person name="Ortiz-Santana B."/>
            <person name="Ovrebo C."/>
            <person name="Racz N."/>
            <person name="Riley R."/>
            <person name="Savchenko A."/>
            <person name="Shiryaev A."/>
            <person name="Soop K."/>
            <person name="Spirin V."/>
            <person name="Szebenyi C."/>
            <person name="Tomsovsky M."/>
            <person name="Tulloss R.E."/>
            <person name="Uehling J."/>
            <person name="Grigoriev I.V."/>
            <person name="Vagvolgyi C."/>
            <person name="Papp T."/>
            <person name="Martin F.M."/>
            <person name="Miettinen O."/>
            <person name="Hibbett D.S."/>
            <person name="Nagy L.G."/>
        </authorList>
    </citation>
    <scope>NUCLEOTIDE SEQUENCE [LARGE SCALE GENOMIC DNA]</scope>
    <source>
        <strain evidence="4 5">CBS 962.96</strain>
    </source>
</reference>
<proteinExistence type="predicted"/>